<feature type="domain" description="NACHT" evidence="5">
    <location>
        <begin position="1368"/>
        <end position="1531"/>
    </location>
</feature>
<feature type="repeat" description="WD" evidence="3">
    <location>
        <begin position="2388"/>
        <end position="2429"/>
    </location>
</feature>
<sequence>MSQSKLILRGGGCGAQKATSLASGTSKSDNQDLHAFFNKFNFYVEKICTKAVVAADHSESQEIMIALQWFIFQEENIYNLNKNAQRVVKSYDLILEGIRKLLKSCLIYIRTDSFKCLNILQTTASLSKVIFSFHILNEERFMKWDQQQEFLDISDELSQHIEIEKNDLIQNQMELYLFLTKTSFEISPNNSNEREEILKGCLSGIIGSLIQMKPNEELLESLFQGAYMLQWEIISYFKNEKLQNLEEILLQIEEIHDKIVKNSNLWKYHYLWVQMIGKILQYNPLLTKQKLSQLINSFNFELKPDQIWKEYQRKGLLIQLNHSNDQAVIQLHQLQNNQLSSIDRKILETCFKEWEIFLLLKDFLQNDQFQNIPYTFGSYLKSKLVIEGKELQRNELIFAINKINNFLGFMISNKLLSLSKQNDEKLEDVRKIFSNFMKVKQYNESTTLKISQQQIKKIIQKLEEYFQNIQDIRKILSLNQDKLKKRNENKNFEKLNKLLSLQEILELYILEDERHKNENDATQEWRNLIFDDLKVFDLKEYKLSFLELSNKNKSKIFGEIQKLIEIYQKEIQELEINQLQNNLLQYFWNLVNNLCQYYENVCNEIQNLFSEFNLHLKEIMIIMYQIEAVPSIIELKKIKQAFDDNHLLKFLENLMYQNLKLKFKLVASKKSFSLILEKSKPEELRKLSEDINLDEFLLNVIEEFPKKIMRKKADMLLYTELRNIEITQEDFEYRLSKQKGIINYLIFKQSLKEKMIEQEEKDLELFEKAFGELFIKQSPMQKIKKIFEQLKVDESIKKVMDEKFNQSELRLEKEKYDIFLFQLKQIENFKKCLQVENWNKLILQTETVIQTLENFGCPDKETIKMLINEELIQLQAIIRQQKINYEEYEIGHEIVDIADNEKCHQIEQIQLIDLQAGINVVANQNGKKFNFSSNESYRTYQSFIIKVVKLKKLILKDEMLVLHNLFEELVFFSKTLKQIEKYTQEIQTKFQQRFQCCIQEFIQKFENLQFSQVNLDQKEDENFHSYLESLETKLFNRVNDKEITQIKINIFDFLNCLECYLQDKLEQKQSFSNIQVKQDFLIQQIKKIYLEEDSEVVDEREESKKQFVLLDNMVQRFNDFTNNEQWKIKQGLVFTIIQISSNCFSDSITSFCQKVLIQLWVQEKDQRVRNVLKNQHLASMQMQILQKDWSTQHDRIAKKMSGMLRRIDELQEQIFHETNLNKRDLYMKELDETTEQLDQQIENISEMGQQLKLITDFVNHIRKGLIRVEGKINEMKEQLKNIGTDIKFLRGKSVEQLFEIRKWKVLKEAAYRNAQTIYVPLQTLEIFQGQQKVGVSSTCLMNLDDLNDRGGEVNKFLLQESPKEKKTVLLIHGQAGSGKSTIAKKIEEFIWKLHDKNQKIRNQVLIPVYISLPYLKNPVFQAVEEALRQQEYGFDQLQLKECKEMLEKKEFKFLLIMDSYDEMKLEHIQKNLYLSNKVNQIWSNPLVIFTTRSEIFTSSNYTTWFQPDKKEELKEIQLLKFNEAQMKEYLKIYTNQTIKKSVFEMYELQTQISKRGDVDINRFDNCWEKFFTHFQRLEVTNGENLLNEKQIESIQQFLKDDEFIALKSTNALRSLNINLQKLWSIQKYEKMIKNINLNKLVENPYMMEIVVQVLPEMATKATEINNVKQNFFKNFPNMLKVFFKSKFLIQMYKLNIEIEKEYYNKTSEVTLVDLENLEIINYQEIARAVWNILEKNLSTIQFQITKDINDLNKNLKKINLLNIHVLQNTAVEKIALEQEAIIQLVSDALQEYNLTSYDFYEEFINQYHLKQIEKLQNLGKSININCFVHDLKKYSIQLAQEMTFRQFTQVQYQQKGLLYHEKNVEEEWLNNFFNDDCKNGNYKKDSIQEFLIAADLYQVLVLSQNLDTEILSQILEILMEEKTQYVDSLQILKNYESWKTVHPMNQQKLDTLKNNMQQTLDLLSILKENSFSAIDYSPNFFSETKKYLKQKIQKNQKIIELLKFLVYLTAIDATYIICGSNSLNLLVEMQVDLTSHNFQKIRIKNTSLIGGNFAKCNLSQSEFYNVNINGINLNGALMFDCKWKNLKTSDLFSLDGHQKGVISVCFSPDGTTLASGSEDASIRLWDIKTGQQKAILDGHQGEVKSVCFSPDSTTLASGNEDNSIRLWDVQTRQQKIKLEGHLKAVTSVNFSPDGATLASCSRDKSVRLWDVKQGQQKAKLDGHQKAVTSVNFSPDGTTLASCSRDKSIRLWDVKQGQQKVILDGHYMFVTSVNFSPDGTTLASGSGDKSISLWDVKTGQQKAKLYGQSDGILSVNFSPDGKTLASGSFDYSIHLWDVKTGQQKVKLDGHSGSIYSVNFSPDGTTLASGSEDASIRLWDVQPRQQTPKLDVHSETVYSVTFSPDGTTLASCSQDNSIRLWDATTGQQKAKLDGHQNDVKSVCFSPEGTTLASGSYDCSIRLWDVKTGQQKAKLDVHEHWVYSVNFSPDGTTLVSGSSDNFIRLWNVKTGQQKGKLIGHENWVYSVNFSPDGTTLASGSEDKSIRLWDVKTEQQKAILDGHSGSVYSVNFSPDGTKLASGSGDKSIRLWDVKTGQLKSLLKGHIHIVQSVNFSPDGTSLASGSSDNSIRLWDVKTGEQKAKLDGHLRYVYSVNFSPDGTTLASCSDDNSIRVWDIKSGQLINQNLFEKFKLPIFQSQIQNNTTSYTTILFISQQLIFQSKDALIFQGEFVHHLGLELKKLFEQRGSQILLEPQQQKK</sequence>
<dbReference type="InterPro" id="IPR019775">
    <property type="entry name" value="WD40_repeat_CS"/>
</dbReference>
<dbReference type="PROSITE" id="PS00678">
    <property type="entry name" value="WD_REPEATS_1"/>
    <property type="match status" value="14"/>
</dbReference>
<protein>
    <recommendedName>
        <fullName evidence="5">NACHT domain-containing protein</fullName>
    </recommendedName>
</protein>
<name>A0A8S1Y6E1_PAROT</name>
<keyword evidence="7" id="KW-1185">Reference proteome</keyword>
<feature type="coiled-coil region" evidence="4">
    <location>
        <begin position="1193"/>
        <end position="1292"/>
    </location>
</feature>
<feature type="repeat" description="WD" evidence="3">
    <location>
        <begin position="2598"/>
        <end position="2639"/>
    </location>
</feature>
<feature type="repeat" description="WD" evidence="3">
    <location>
        <begin position="2430"/>
        <end position="2471"/>
    </location>
</feature>
<feature type="repeat" description="WD" evidence="3">
    <location>
        <begin position="2136"/>
        <end position="2177"/>
    </location>
</feature>
<feature type="repeat" description="WD" evidence="3">
    <location>
        <begin position="2556"/>
        <end position="2597"/>
    </location>
</feature>
<gene>
    <name evidence="6" type="ORF">POCTA_138.1.T1470163</name>
</gene>
<evidence type="ECO:0000256" key="4">
    <source>
        <dbReference type="SAM" id="Coils"/>
    </source>
</evidence>
<dbReference type="SMART" id="SM00320">
    <property type="entry name" value="WD40"/>
    <property type="match status" value="14"/>
</dbReference>
<feature type="repeat" description="WD" evidence="3">
    <location>
        <begin position="2514"/>
        <end position="2555"/>
    </location>
</feature>
<dbReference type="InterPro" id="IPR001646">
    <property type="entry name" value="5peptide_repeat"/>
</dbReference>
<dbReference type="Proteomes" id="UP000683925">
    <property type="component" value="Unassembled WGS sequence"/>
</dbReference>
<evidence type="ECO:0000259" key="5">
    <source>
        <dbReference type="Pfam" id="PF05729"/>
    </source>
</evidence>
<evidence type="ECO:0000256" key="2">
    <source>
        <dbReference type="ARBA" id="ARBA00022737"/>
    </source>
</evidence>
<dbReference type="PANTHER" id="PTHR44129">
    <property type="entry name" value="WD REPEAT-CONTAINING PROTEIN POP1"/>
    <property type="match status" value="1"/>
</dbReference>
<dbReference type="InterPro" id="IPR050349">
    <property type="entry name" value="WD_LIS1/nudF_dynein_reg"/>
</dbReference>
<dbReference type="CDD" id="cd00200">
    <property type="entry name" value="WD40"/>
    <property type="match status" value="2"/>
</dbReference>
<proteinExistence type="predicted"/>
<dbReference type="Pfam" id="PF00400">
    <property type="entry name" value="WD40"/>
    <property type="match status" value="9"/>
</dbReference>
<feature type="repeat" description="WD" evidence="3">
    <location>
        <begin position="2346"/>
        <end position="2387"/>
    </location>
</feature>
<feature type="repeat" description="WD" evidence="3">
    <location>
        <begin position="2220"/>
        <end position="2261"/>
    </location>
</feature>
<keyword evidence="2" id="KW-0677">Repeat</keyword>
<keyword evidence="4" id="KW-0175">Coiled coil</keyword>
<dbReference type="PROSITE" id="PS50294">
    <property type="entry name" value="WD_REPEATS_REGION"/>
    <property type="match status" value="14"/>
</dbReference>
<comment type="caution">
    <text evidence="6">The sequence shown here is derived from an EMBL/GenBank/DDBJ whole genome shotgun (WGS) entry which is preliminary data.</text>
</comment>
<accession>A0A8S1Y6E1</accession>
<dbReference type="OrthoDB" id="311329at2759"/>
<dbReference type="Pfam" id="PF25173">
    <property type="entry name" value="Beta-prop_WDR3_1st"/>
    <property type="match status" value="1"/>
</dbReference>
<evidence type="ECO:0000256" key="3">
    <source>
        <dbReference type="PROSITE-ProRule" id="PRU00221"/>
    </source>
</evidence>
<dbReference type="PROSITE" id="PS50082">
    <property type="entry name" value="WD_REPEATS_2"/>
    <property type="match status" value="14"/>
</dbReference>
<reference evidence="6" key="1">
    <citation type="submission" date="2021-01" db="EMBL/GenBank/DDBJ databases">
        <authorList>
            <consortium name="Genoscope - CEA"/>
            <person name="William W."/>
        </authorList>
    </citation>
    <scope>NUCLEOTIDE SEQUENCE</scope>
</reference>
<dbReference type="InterPro" id="IPR007111">
    <property type="entry name" value="NACHT_NTPase"/>
</dbReference>
<evidence type="ECO:0000256" key="1">
    <source>
        <dbReference type="ARBA" id="ARBA00022574"/>
    </source>
</evidence>
<dbReference type="Pfam" id="PF05729">
    <property type="entry name" value="NACHT"/>
    <property type="match status" value="1"/>
</dbReference>
<keyword evidence="1 3" id="KW-0853">WD repeat</keyword>
<feature type="repeat" description="WD" evidence="3">
    <location>
        <begin position="2262"/>
        <end position="2303"/>
    </location>
</feature>
<organism evidence="6 7">
    <name type="scientific">Paramecium octaurelia</name>
    <dbReference type="NCBI Taxonomy" id="43137"/>
    <lineage>
        <taxon>Eukaryota</taxon>
        <taxon>Sar</taxon>
        <taxon>Alveolata</taxon>
        <taxon>Ciliophora</taxon>
        <taxon>Intramacronucleata</taxon>
        <taxon>Oligohymenophorea</taxon>
        <taxon>Peniculida</taxon>
        <taxon>Parameciidae</taxon>
        <taxon>Paramecium</taxon>
    </lineage>
</organism>
<feature type="repeat" description="WD" evidence="3">
    <location>
        <begin position="2472"/>
        <end position="2513"/>
    </location>
</feature>
<feature type="repeat" description="WD" evidence="3">
    <location>
        <begin position="2304"/>
        <end position="2345"/>
    </location>
</feature>
<dbReference type="OMA" id="ININCFV"/>
<feature type="repeat" description="WD" evidence="3">
    <location>
        <begin position="2094"/>
        <end position="2135"/>
    </location>
</feature>
<dbReference type="InterPro" id="IPR001680">
    <property type="entry name" value="WD40_rpt"/>
</dbReference>
<dbReference type="Pfam" id="PF00805">
    <property type="entry name" value="Pentapeptide"/>
    <property type="match status" value="1"/>
</dbReference>
<evidence type="ECO:0000313" key="6">
    <source>
        <dbReference type="EMBL" id="CAD8209585.1"/>
    </source>
</evidence>
<feature type="repeat" description="WD" evidence="3">
    <location>
        <begin position="2178"/>
        <end position="2219"/>
    </location>
</feature>
<evidence type="ECO:0000313" key="7">
    <source>
        <dbReference type="Proteomes" id="UP000683925"/>
    </source>
</evidence>
<feature type="repeat" description="WD" evidence="3">
    <location>
        <begin position="2640"/>
        <end position="2681"/>
    </location>
</feature>
<dbReference type="EMBL" id="CAJJDP010000149">
    <property type="protein sequence ID" value="CAD8209585.1"/>
    <property type="molecule type" value="Genomic_DNA"/>
</dbReference>